<proteinExistence type="predicted"/>
<dbReference type="InterPro" id="IPR036393">
    <property type="entry name" value="AceGlu_kinase-like_sf"/>
</dbReference>
<accession>A0ABU8XPN8</accession>
<reference evidence="2 3" key="1">
    <citation type="submission" date="2024-01" db="EMBL/GenBank/DDBJ databases">
        <title>Multi-omics insights into the function and evolution of sodium benzoate biodegradation pathways in Benzoatithermus flavus gen. nov., sp. nov. from hot spring.</title>
        <authorList>
            <person name="Hu C.-J."/>
            <person name="Li W.-J."/>
        </authorList>
    </citation>
    <scope>NUCLEOTIDE SEQUENCE [LARGE SCALE GENOMIC DNA]</scope>
    <source>
        <strain evidence="2 3">SYSU G07066</strain>
    </source>
</reference>
<comment type="caution">
    <text evidence="2">The sequence shown here is derived from an EMBL/GenBank/DDBJ whole genome shotgun (WGS) entry which is preliminary data.</text>
</comment>
<dbReference type="InterPro" id="IPR001048">
    <property type="entry name" value="Asp/Glu/Uridylate_kinase"/>
</dbReference>
<name>A0ABU8XPN8_9PROT</name>
<dbReference type="SUPFAM" id="SSF53633">
    <property type="entry name" value="Carbamate kinase-like"/>
    <property type="match status" value="1"/>
</dbReference>
<dbReference type="Pfam" id="PF00696">
    <property type="entry name" value="AA_kinase"/>
    <property type="match status" value="1"/>
</dbReference>
<organism evidence="2 3">
    <name type="scientific">Benzoatithermus flavus</name>
    <dbReference type="NCBI Taxonomy" id="3108223"/>
    <lineage>
        <taxon>Bacteria</taxon>
        <taxon>Pseudomonadati</taxon>
        <taxon>Pseudomonadota</taxon>
        <taxon>Alphaproteobacteria</taxon>
        <taxon>Geminicoccales</taxon>
        <taxon>Geminicoccaceae</taxon>
        <taxon>Benzoatithermus</taxon>
    </lineage>
</organism>
<evidence type="ECO:0000313" key="3">
    <source>
        <dbReference type="Proteomes" id="UP001375743"/>
    </source>
</evidence>
<sequence length="218" mass="22923">MWVVKLGGSLHDAPSLQAWLCRLVELPGPPRVVVPGGGPFADAVRELQPRLGFGDLPAHRMAILAMQQYGLHLQALEPRLDLAETEAELLAARAAVWLPWRLAGRDATLPASWDVTSDSLACWLAVRLGATALVLVKSAETPAGSHAPEALAAAGLLDPAFPGFVQDFAGTVLLAHRDRLPAALTLAGLGPACRVLPAHDASFSSAGSDASMIRRATR</sequence>
<evidence type="ECO:0000313" key="2">
    <source>
        <dbReference type="EMBL" id="MEK0083181.1"/>
    </source>
</evidence>
<evidence type="ECO:0000259" key="1">
    <source>
        <dbReference type="Pfam" id="PF00696"/>
    </source>
</evidence>
<dbReference type="Proteomes" id="UP001375743">
    <property type="component" value="Unassembled WGS sequence"/>
</dbReference>
<dbReference type="EMBL" id="JBBLZC010000006">
    <property type="protein sequence ID" value="MEK0083181.1"/>
    <property type="molecule type" value="Genomic_DNA"/>
</dbReference>
<dbReference type="Gene3D" id="3.40.1160.10">
    <property type="entry name" value="Acetylglutamate kinase-like"/>
    <property type="match status" value="1"/>
</dbReference>
<dbReference type="RefSeq" id="WP_418159023.1">
    <property type="nucleotide sequence ID" value="NZ_JBBLZC010000006.1"/>
</dbReference>
<keyword evidence="3" id="KW-1185">Reference proteome</keyword>
<protein>
    <recommendedName>
        <fullName evidence="1">Aspartate/glutamate/uridylate kinase domain-containing protein</fullName>
    </recommendedName>
</protein>
<feature type="domain" description="Aspartate/glutamate/uridylate kinase" evidence="1">
    <location>
        <begin position="2"/>
        <end position="138"/>
    </location>
</feature>
<gene>
    <name evidence="2" type="ORF">U1T56_08455</name>
</gene>